<evidence type="ECO:0000259" key="5">
    <source>
        <dbReference type="PROSITE" id="PS51935"/>
    </source>
</evidence>
<name>A0ABQ5QSB2_9ACTN</name>
<dbReference type="Pfam" id="PF00877">
    <property type="entry name" value="NLPC_P60"/>
    <property type="match status" value="1"/>
</dbReference>
<evidence type="ECO:0000256" key="2">
    <source>
        <dbReference type="ARBA" id="ARBA00022670"/>
    </source>
</evidence>
<protein>
    <submittedName>
        <fullName evidence="6">Peptidase P60</fullName>
    </submittedName>
</protein>
<comment type="similarity">
    <text evidence="1">Belongs to the peptidase C40 family.</text>
</comment>
<evidence type="ECO:0000256" key="4">
    <source>
        <dbReference type="ARBA" id="ARBA00022807"/>
    </source>
</evidence>
<evidence type="ECO:0000256" key="3">
    <source>
        <dbReference type="ARBA" id="ARBA00022801"/>
    </source>
</evidence>
<dbReference type="PANTHER" id="PTHR47053:SF1">
    <property type="entry name" value="MUREIN DD-ENDOPEPTIDASE MEPH-RELATED"/>
    <property type="match status" value="1"/>
</dbReference>
<dbReference type="PANTHER" id="PTHR47053">
    <property type="entry name" value="MUREIN DD-ENDOPEPTIDASE MEPH-RELATED"/>
    <property type="match status" value="1"/>
</dbReference>
<dbReference type="InterPro" id="IPR000064">
    <property type="entry name" value="NLP_P60_dom"/>
</dbReference>
<dbReference type="Pfam" id="PF23795">
    <property type="entry name" value="SH3_YKFC_2nd"/>
    <property type="match status" value="1"/>
</dbReference>
<keyword evidence="4" id="KW-0788">Thiol protease</keyword>
<gene>
    <name evidence="6" type="ORF">Pa4123_27830</name>
</gene>
<dbReference type="InterPro" id="IPR038765">
    <property type="entry name" value="Papain-like_cys_pep_sf"/>
</dbReference>
<evidence type="ECO:0000256" key="1">
    <source>
        <dbReference type="ARBA" id="ARBA00007074"/>
    </source>
</evidence>
<dbReference type="EMBL" id="BSDI01000011">
    <property type="protein sequence ID" value="GLH97508.1"/>
    <property type="molecule type" value="Genomic_DNA"/>
</dbReference>
<proteinExistence type="inferred from homology"/>
<dbReference type="InterPro" id="IPR051202">
    <property type="entry name" value="Peptidase_C40"/>
</dbReference>
<dbReference type="Gene3D" id="2.30.30.40">
    <property type="entry name" value="SH3 Domains"/>
    <property type="match status" value="1"/>
</dbReference>
<dbReference type="SUPFAM" id="SSF54001">
    <property type="entry name" value="Cysteine proteinases"/>
    <property type="match status" value="1"/>
</dbReference>
<evidence type="ECO:0000313" key="6">
    <source>
        <dbReference type="EMBL" id="GLH97508.1"/>
    </source>
</evidence>
<keyword evidence="7" id="KW-1185">Reference proteome</keyword>
<comment type="caution">
    <text evidence="6">The sequence shown here is derived from an EMBL/GenBank/DDBJ whole genome shotgun (WGS) entry which is preliminary data.</text>
</comment>
<accession>A0ABQ5QSB2</accession>
<organism evidence="6 7">
    <name type="scientific">Phytohabitans aurantiacus</name>
    <dbReference type="NCBI Taxonomy" id="3016789"/>
    <lineage>
        <taxon>Bacteria</taxon>
        <taxon>Bacillati</taxon>
        <taxon>Actinomycetota</taxon>
        <taxon>Actinomycetes</taxon>
        <taxon>Micromonosporales</taxon>
        <taxon>Micromonosporaceae</taxon>
    </lineage>
</organism>
<dbReference type="PROSITE" id="PS51935">
    <property type="entry name" value="NLPC_P60"/>
    <property type="match status" value="1"/>
</dbReference>
<dbReference type="InterPro" id="IPR057812">
    <property type="entry name" value="SH3_YKFC_2nd"/>
</dbReference>
<dbReference type="Gene3D" id="3.90.1720.10">
    <property type="entry name" value="endopeptidase domain like (from Nostoc punctiforme)"/>
    <property type="match status" value="1"/>
</dbReference>
<keyword evidence="2" id="KW-0645">Protease</keyword>
<reference evidence="6" key="1">
    <citation type="submission" date="2022-12" db="EMBL/GenBank/DDBJ databases">
        <title>New Phytohabitans aurantiacus sp. RD004123 nov., an actinomycete isolated from soil.</title>
        <authorList>
            <person name="Triningsih D.W."/>
            <person name="Harunari E."/>
            <person name="Igarashi Y."/>
        </authorList>
    </citation>
    <scope>NUCLEOTIDE SEQUENCE</scope>
    <source>
        <strain evidence="6">RD004123</strain>
    </source>
</reference>
<feature type="domain" description="NlpC/P60" evidence="5">
    <location>
        <begin position="193"/>
        <end position="315"/>
    </location>
</feature>
<dbReference type="Proteomes" id="UP001144280">
    <property type="component" value="Unassembled WGS sequence"/>
</dbReference>
<evidence type="ECO:0000313" key="7">
    <source>
        <dbReference type="Proteomes" id="UP001144280"/>
    </source>
</evidence>
<keyword evidence="3" id="KW-0378">Hydrolase</keyword>
<sequence length="318" mass="33873">MDTTPRIGINGHALTDVQADVRAVAVAGANLWTSPDAVRALDAAAVSAKPDLRRWTGAHDVEERRALWGRITSQLLLGEPVTVHEEVDGWVRVTAPWQPSAHDPRGWPGWLPAGQLAPAGSLAVPIRNAVVTAATTALRDAPAGRVIVADVSFGTVLPLRDETPGWRQVALPDGGTGWLSAAHTRIRPALVEPPTATQVIVAARQLLGTPYFVGGMSGLAVDCSGLVHLVYRRFGVTVPRDADEQYALGEPIDLPDAEPGDLLFFAPPGAARFDHVALCLGGDQVLHASQAGWQVLEEPLPSSRRSNLMGVRRFVSTR</sequence>